<name>A0A1R3HCA7_9ROSI</name>
<evidence type="ECO:0000313" key="2">
    <source>
        <dbReference type="EMBL" id="OMO68004.1"/>
    </source>
</evidence>
<evidence type="ECO:0000256" key="1">
    <source>
        <dbReference type="SAM" id="SignalP"/>
    </source>
</evidence>
<reference evidence="3" key="1">
    <citation type="submission" date="2013-09" db="EMBL/GenBank/DDBJ databases">
        <title>Corchorus olitorius genome sequencing.</title>
        <authorList>
            <person name="Alam M."/>
            <person name="Haque M.S."/>
            <person name="Islam M.S."/>
            <person name="Emdad E.M."/>
            <person name="Islam M.M."/>
            <person name="Ahmed B."/>
            <person name="Halim A."/>
            <person name="Hossen Q.M.M."/>
            <person name="Hossain M.Z."/>
            <person name="Ahmed R."/>
            <person name="Khan M.M."/>
            <person name="Islam R."/>
            <person name="Rashid M.M."/>
            <person name="Khan S.A."/>
            <person name="Rahman M.S."/>
            <person name="Alam M."/>
            <person name="Yahiya A.S."/>
            <person name="Khan M.S."/>
            <person name="Azam M.S."/>
            <person name="Haque T."/>
            <person name="Lashkar M.Z.H."/>
            <person name="Akhand A.I."/>
            <person name="Morshed G."/>
            <person name="Roy S."/>
            <person name="Uddin K.S."/>
            <person name="Rabeya T."/>
            <person name="Hossain A.S."/>
            <person name="Chowdhury A."/>
            <person name="Snigdha A.R."/>
            <person name="Mortoza M.S."/>
            <person name="Matin S.A."/>
            <person name="Hoque S.M.E."/>
            <person name="Islam M.K."/>
            <person name="Roy D.K."/>
            <person name="Haider R."/>
            <person name="Moosa M.M."/>
            <person name="Elias S.M."/>
            <person name="Hasan A.M."/>
            <person name="Jahan S."/>
            <person name="Shafiuddin M."/>
            <person name="Mahmood N."/>
            <person name="Shommy N.S."/>
        </authorList>
    </citation>
    <scope>NUCLEOTIDE SEQUENCE [LARGE SCALE GENOMIC DNA]</scope>
    <source>
        <strain evidence="3">cv. O-4</strain>
    </source>
</reference>
<protein>
    <submittedName>
        <fullName evidence="2">Uncharacterized protein</fullName>
    </submittedName>
</protein>
<comment type="caution">
    <text evidence="2">The sequence shown here is derived from an EMBL/GenBank/DDBJ whole genome shotgun (WGS) entry which is preliminary data.</text>
</comment>
<proteinExistence type="predicted"/>
<feature type="signal peptide" evidence="1">
    <location>
        <begin position="1"/>
        <end position="19"/>
    </location>
</feature>
<keyword evidence="1" id="KW-0732">Signal</keyword>
<feature type="chain" id="PRO_5012684021" evidence="1">
    <location>
        <begin position="20"/>
        <end position="106"/>
    </location>
</feature>
<keyword evidence="3" id="KW-1185">Reference proteome</keyword>
<gene>
    <name evidence="2" type="ORF">COLO4_29934</name>
</gene>
<dbReference type="AlphaFoldDB" id="A0A1R3HCA7"/>
<organism evidence="2 3">
    <name type="scientific">Corchorus olitorius</name>
    <dbReference type="NCBI Taxonomy" id="93759"/>
    <lineage>
        <taxon>Eukaryota</taxon>
        <taxon>Viridiplantae</taxon>
        <taxon>Streptophyta</taxon>
        <taxon>Embryophyta</taxon>
        <taxon>Tracheophyta</taxon>
        <taxon>Spermatophyta</taxon>
        <taxon>Magnoliopsida</taxon>
        <taxon>eudicotyledons</taxon>
        <taxon>Gunneridae</taxon>
        <taxon>Pentapetalae</taxon>
        <taxon>rosids</taxon>
        <taxon>malvids</taxon>
        <taxon>Malvales</taxon>
        <taxon>Malvaceae</taxon>
        <taxon>Grewioideae</taxon>
        <taxon>Apeibeae</taxon>
        <taxon>Corchorus</taxon>
    </lineage>
</organism>
<accession>A0A1R3HCA7</accession>
<sequence>MRLGKWCAGNRVSWHLVASQVILPSIFVTECNWDICLMDRIEIFAELMHSLFPCLSEFDLVDCKMNSKGQLIECGQEGEKDLTGEVYAMGSLEAKRKGQGIREVAM</sequence>
<dbReference type="EMBL" id="AWUE01020469">
    <property type="protein sequence ID" value="OMO68004.1"/>
    <property type="molecule type" value="Genomic_DNA"/>
</dbReference>
<dbReference type="Proteomes" id="UP000187203">
    <property type="component" value="Unassembled WGS sequence"/>
</dbReference>
<evidence type="ECO:0000313" key="3">
    <source>
        <dbReference type="Proteomes" id="UP000187203"/>
    </source>
</evidence>